<dbReference type="EMBL" id="JAMKOV010000010">
    <property type="protein sequence ID" value="KAI8037912.1"/>
    <property type="molecule type" value="Genomic_DNA"/>
</dbReference>
<evidence type="ECO:0000256" key="8">
    <source>
        <dbReference type="SAM" id="MobiDB-lite"/>
    </source>
</evidence>
<dbReference type="NCBIfam" id="TIGR00569">
    <property type="entry name" value="ccl1"/>
    <property type="match status" value="1"/>
</dbReference>
<dbReference type="GO" id="GO:0070985">
    <property type="term" value="C:transcription factor TFIIK complex"/>
    <property type="evidence" value="ECO:0007669"/>
    <property type="project" value="InterPro"/>
</dbReference>
<sequence length="436" mass="51167">MYPVSSQKRSWTFANEGQLVAFRVEQNNKYIEDHEAEAQGRDLEEHFLTPPEERLLLKQYEIYLFDFCRRFDPPMPKCVVGTAFNYFKRFYLNNTPMDYHPKEILATCVFVACKVEEFNVSINQFVNNIKGDRNKATDIVLSNELLLIGQLNYYLTIHNPFRPIEGFLIDIKTRSNMQNPERLRPHIDSFIDSTFYTDACLLHTPSQIALAAVLHAASREQENLDSYVTDLLFVSARDKLPGLIDAVRKIRIMVKQYQQPDRDKVKAIEKKLDRCRNQANNPDSDLYKERLRRLYTDEDDIPADDASFHIADELEDEGLGADEPRDEEDSEPRTPQGEETDDDEAYEENSTESDVEFVEEQQHGRNYNHLMGQFKAKRLQHKMEKTLTPSQIEEERRIEREQLAAIFDLLRKQEAELNLQDRISDQDLKQQVRLYR</sequence>
<dbReference type="Gene3D" id="1.10.472.10">
    <property type="entry name" value="Cyclin-like"/>
    <property type="match status" value="2"/>
</dbReference>
<evidence type="ECO:0000259" key="9">
    <source>
        <dbReference type="SMART" id="SM00385"/>
    </source>
</evidence>
<dbReference type="Pfam" id="PF16899">
    <property type="entry name" value="Cyclin_C_2"/>
    <property type="match status" value="1"/>
</dbReference>
<dbReference type="SUPFAM" id="SSF47954">
    <property type="entry name" value="Cyclin-like"/>
    <property type="match status" value="2"/>
</dbReference>
<dbReference type="GO" id="GO:0016538">
    <property type="term" value="F:cyclin-dependent protein serine/threonine kinase regulator activity"/>
    <property type="evidence" value="ECO:0007669"/>
    <property type="project" value="InterPro"/>
</dbReference>
<feature type="domain" description="Cyclin-like" evidence="9">
    <location>
        <begin position="166"/>
        <end position="259"/>
    </location>
</feature>
<dbReference type="GO" id="GO:0006351">
    <property type="term" value="P:DNA-templated transcription"/>
    <property type="evidence" value="ECO:0007669"/>
    <property type="project" value="InterPro"/>
</dbReference>
<feature type="region of interest" description="Disordered" evidence="8">
    <location>
        <begin position="316"/>
        <end position="356"/>
    </location>
</feature>
<dbReference type="GO" id="GO:0006357">
    <property type="term" value="P:regulation of transcription by RNA polymerase II"/>
    <property type="evidence" value="ECO:0007669"/>
    <property type="project" value="InterPro"/>
</dbReference>
<dbReference type="InterPro" id="IPR031658">
    <property type="entry name" value="Cyclin_C_2"/>
</dbReference>
<feature type="compositionally biased region" description="Acidic residues" evidence="8">
    <location>
        <begin position="316"/>
        <end position="330"/>
    </location>
</feature>
<comment type="caution">
    <text evidence="10">The sequence shown here is derived from an EMBL/GenBank/DDBJ whole genome shotgun (WGS) entry which is preliminary data.</text>
</comment>
<accession>A0A9Q0BMQ4</accession>
<dbReference type="Pfam" id="PF00134">
    <property type="entry name" value="Cyclin_N"/>
    <property type="match status" value="1"/>
</dbReference>
<evidence type="ECO:0000256" key="1">
    <source>
        <dbReference type="ARBA" id="ARBA00008638"/>
    </source>
</evidence>
<dbReference type="InterPro" id="IPR036915">
    <property type="entry name" value="Cyclin-like_sf"/>
</dbReference>
<name>A0A9Q0BMQ4_9MUSC</name>
<comment type="function">
    <text evidence="5">Regulates CDK7, the catalytic subunit of the CDK-activating kinase (CAK) enzymatic complex. CAK activates the cyclin-associated kinases CDK1, CDK2, CDK4 and CDK6 by threonine phosphorylation. CAK complexed to the core-TFIIH basal transcription factor activates RNA polymerase II by serine phosphorylation of the repetitive C-terminal domain (CTD) of its large subunit (POLR2A), allowing its escape from the promoter and elongation of the transcripts. Involved in cell cycle control and in RNA transcription by RNA polymerase II. Its expression and activity are constant throughout the cell cycle.</text>
</comment>
<organism evidence="10 11">
    <name type="scientific">Drosophila gunungcola</name>
    <name type="common">fruit fly</name>
    <dbReference type="NCBI Taxonomy" id="103775"/>
    <lineage>
        <taxon>Eukaryota</taxon>
        <taxon>Metazoa</taxon>
        <taxon>Ecdysozoa</taxon>
        <taxon>Arthropoda</taxon>
        <taxon>Hexapoda</taxon>
        <taxon>Insecta</taxon>
        <taxon>Pterygota</taxon>
        <taxon>Neoptera</taxon>
        <taxon>Endopterygota</taxon>
        <taxon>Diptera</taxon>
        <taxon>Brachycera</taxon>
        <taxon>Muscomorpha</taxon>
        <taxon>Ephydroidea</taxon>
        <taxon>Drosophilidae</taxon>
        <taxon>Drosophila</taxon>
        <taxon>Sophophora</taxon>
    </lineage>
</organism>
<dbReference type="InterPro" id="IPR057534">
    <property type="entry name" value="MXRA7_helical"/>
</dbReference>
<evidence type="ECO:0000256" key="3">
    <source>
        <dbReference type="ARBA" id="ARBA00023127"/>
    </source>
</evidence>
<protein>
    <recommendedName>
        <fullName evidence="2">Cyclin-H</fullName>
    </recommendedName>
</protein>
<evidence type="ECO:0000313" key="11">
    <source>
        <dbReference type="Proteomes" id="UP001059596"/>
    </source>
</evidence>
<keyword evidence="4" id="KW-0131">Cell cycle</keyword>
<gene>
    <name evidence="10" type="ORF">M5D96_009413</name>
</gene>
<dbReference type="InterPro" id="IPR006671">
    <property type="entry name" value="Cyclin_N"/>
</dbReference>
<comment type="subunit">
    <text evidence="6">Associates primarily with CDK7 and MAT1 to form the CAK complex. CAK can further associate with the core-TFIIH to form the TFIIH basal transcription factor.</text>
</comment>
<evidence type="ECO:0000256" key="7">
    <source>
        <dbReference type="RuleBase" id="RU000383"/>
    </source>
</evidence>
<evidence type="ECO:0000256" key="5">
    <source>
        <dbReference type="ARBA" id="ARBA00025343"/>
    </source>
</evidence>
<dbReference type="PANTHER" id="PTHR10026">
    <property type="entry name" value="CYCLIN"/>
    <property type="match status" value="1"/>
</dbReference>
<dbReference type="AlphaFoldDB" id="A0A9Q0BMQ4"/>
<dbReference type="InterPro" id="IPR027081">
    <property type="entry name" value="CyclinH/Ccl1"/>
</dbReference>
<evidence type="ECO:0000256" key="6">
    <source>
        <dbReference type="ARBA" id="ARBA00026042"/>
    </source>
</evidence>
<evidence type="ECO:0000313" key="10">
    <source>
        <dbReference type="EMBL" id="KAI8037912.1"/>
    </source>
</evidence>
<keyword evidence="11" id="KW-1185">Reference proteome</keyword>
<dbReference type="InterPro" id="IPR013763">
    <property type="entry name" value="Cyclin-like_dom"/>
</dbReference>
<dbReference type="Pfam" id="PF25473">
    <property type="entry name" value="MXRA7_helical"/>
    <property type="match status" value="1"/>
</dbReference>
<dbReference type="CDD" id="cd20524">
    <property type="entry name" value="CYCLIN_CCNH_rpt1"/>
    <property type="match status" value="1"/>
</dbReference>
<keyword evidence="3 7" id="KW-0195">Cyclin</keyword>
<dbReference type="Proteomes" id="UP001059596">
    <property type="component" value="Unassembled WGS sequence"/>
</dbReference>
<feature type="compositionally biased region" description="Acidic residues" evidence="8">
    <location>
        <begin position="338"/>
        <end position="356"/>
    </location>
</feature>
<feature type="domain" description="Cyclin-like" evidence="9">
    <location>
        <begin position="62"/>
        <end position="147"/>
    </location>
</feature>
<reference evidence="10" key="1">
    <citation type="journal article" date="2023" name="Genome Biol. Evol.">
        <title>Long-read-based Genome Assembly of Drosophila gunungcola Reveals Fewer Chemosensory Genes in Flower-breeding Species.</title>
        <authorList>
            <person name="Negi A."/>
            <person name="Liao B.Y."/>
            <person name="Yeh S.D."/>
        </authorList>
    </citation>
    <scope>NUCLEOTIDE SEQUENCE</scope>
    <source>
        <strain evidence="10">Sukarami</strain>
    </source>
</reference>
<dbReference type="FunFam" id="1.10.472.10:FF:000029">
    <property type="entry name" value="Cyclin h"/>
    <property type="match status" value="1"/>
</dbReference>
<dbReference type="FunFam" id="1.10.472.10:FF:000088">
    <property type="entry name" value="Cyclin-H"/>
    <property type="match status" value="1"/>
</dbReference>
<comment type="similarity">
    <text evidence="1">Belongs to the cyclin family. Cyclin C subfamily.</text>
</comment>
<dbReference type="InterPro" id="IPR043198">
    <property type="entry name" value="Cyclin/Ssn8"/>
</dbReference>
<evidence type="ECO:0000256" key="2">
    <source>
        <dbReference type="ARBA" id="ARBA00019496"/>
    </source>
</evidence>
<proteinExistence type="inferred from homology"/>
<evidence type="ECO:0000256" key="4">
    <source>
        <dbReference type="ARBA" id="ARBA00023306"/>
    </source>
</evidence>
<dbReference type="CDD" id="cd20525">
    <property type="entry name" value="CYCLIN_CCNH_rpt2"/>
    <property type="match status" value="1"/>
</dbReference>
<dbReference type="SMART" id="SM00385">
    <property type="entry name" value="CYCLIN"/>
    <property type="match status" value="2"/>
</dbReference>